<dbReference type="SUPFAM" id="SSF140959">
    <property type="entry name" value="Indolic compounds 2,3-dioxygenase-like"/>
    <property type="match status" value="1"/>
</dbReference>
<evidence type="ECO:0000256" key="2">
    <source>
        <dbReference type="ARBA" id="ARBA00022723"/>
    </source>
</evidence>
<comment type="similarity">
    <text evidence="1">Belongs to the indoleamine 2,3-dioxygenase family.</text>
</comment>
<reference evidence="6" key="1">
    <citation type="submission" date="2017-01" db="EMBL/GenBank/DDBJ databases">
        <authorList>
            <person name="Wang Y."/>
            <person name="White M."/>
            <person name="Kvist S."/>
            <person name="Moncalvo J.-M."/>
        </authorList>
    </citation>
    <scope>NUCLEOTIDE SEQUENCE [LARGE SCALE GENOMIC DNA]</scope>
    <source>
        <strain evidence="6">ID-206-W2</strain>
    </source>
</reference>
<dbReference type="Pfam" id="PF01231">
    <property type="entry name" value="IDO"/>
    <property type="match status" value="1"/>
</dbReference>
<evidence type="ECO:0000256" key="3">
    <source>
        <dbReference type="ARBA" id="ARBA00023004"/>
    </source>
</evidence>
<dbReference type="Gene3D" id="1.20.58.480">
    <property type="match status" value="1"/>
</dbReference>
<dbReference type="EMBL" id="LSSM01001956">
    <property type="protein sequence ID" value="OMJ23816.1"/>
    <property type="molecule type" value="Genomic_DNA"/>
</dbReference>
<dbReference type="PANTHER" id="PTHR28657:SF3">
    <property type="entry name" value="INDOLEAMINE 2,3-DIOXYGENASE"/>
    <property type="match status" value="1"/>
</dbReference>
<dbReference type="InterPro" id="IPR000898">
    <property type="entry name" value="Indolamine_dOase"/>
</dbReference>
<evidence type="ECO:0000313" key="5">
    <source>
        <dbReference type="EMBL" id="OMJ23816.1"/>
    </source>
</evidence>
<dbReference type="GO" id="GO:0020037">
    <property type="term" value="F:heme binding"/>
    <property type="evidence" value="ECO:0007669"/>
    <property type="project" value="InterPro"/>
</dbReference>
<evidence type="ECO:0000256" key="1">
    <source>
        <dbReference type="ARBA" id="ARBA00007119"/>
    </source>
</evidence>
<sequence>MFMNSAKRTLNSGVKFSKLFTTSSVASQAKTINHDIKWKNPYPESEFAVGPENGFLPKSDPLVKLPEQFKELETLLEEMPLNRTDGKKGLLYTGDFGQQVIERLPQYDLSGVTDQPLLSALFRDYTYMASAFLLEPCDINFRKTGEYGTAREKLIKSIAVPLETVAKKIHAKPFMEYAMSYALYNYKKIDPSKPPAYENVELIRGFSKCADEHGFILVHVDMVKYSGQLVKSSLDALEAVRTDNREMFNTAISNYFDALYIINTSMETMWKRSDPAGYLSFRTFIMGTKNNPMFPNGVIYEGSADTSPRHYRGESGANDSMVPLSDNLFEMTSGMPNNPLTSVLRDFRSYRPANHEAFLAYVEEESSRVGLLAYAEKDALSSALVLRNLDQIRDFRHRHWTFTVEYIIKNSDHPTATGGSPIVTWLPNQLRSVLNTLDRFSTSIDTTKLDLEMQDIVHNIRRRAVAQVRALDRQVNEFQEKRFTNQEQFAK</sequence>
<dbReference type="InterPro" id="IPR037217">
    <property type="entry name" value="Trp/Indoleamine_2_3_dOase-like"/>
</dbReference>
<keyword evidence="5" id="KW-0560">Oxidoreductase</keyword>
<dbReference type="GO" id="GO:0046872">
    <property type="term" value="F:metal ion binding"/>
    <property type="evidence" value="ECO:0007669"/>
    <property type="project" value="UniProtKB-KW"/>
</dbReference>
<accession>A0A1R1YAY1</accession>
<keyword evidence="4" id="KW-0349">Heme</keyword>
<keyword evidence="2 4" id="KW-0479">Metal-binding</keyword>
<keyword evidence="5" id="KW-0223">Dioxygenase</keyword>
<keyword evidence="6" id="KW-1185">Reference proteome</keyword>
<dbReference type="GO" id="GO:0019441">
    <property type="term" value="P:L-tryptophan catabolic process to kynurenine"/>
    <property type="evidence" value="ECO:0007669"/>
    <property type="project" value="InterPro"/>
</dbReference>
<evidence type="ECO:0000256" key="4">
    <source>
        <dbReference type="PIRSR" id="PIRSR600898-1"/>
    </source>
</evidence>
<comment type="caution">
    <text evidence="5">The sequence shown here is derived from an EMBL/GenBank/DDBJ whole genome shotgun (WGS) entry which is preliminary data.</text>
</comment>
<organism evidence="5 6">
    <name type="scientific">Smittium culicis</name>
    <dbReference type="NCBI Taxonomy" id="133412"/>
    <lineage>
        <taxon>Eukaryota</taxon>
        <taxon>Fungi</taxon>
        <taxon>Fungi incertae sedis</taxon>
        <taxon>Zoopagomycota</taxon>
        <taxon>Kickxellomycotina</taxon>
        <taxon>Harpellomycetes</taxon>
        <taxon>Harpellales</taxon>
        <taxon>Legeriomycetaceae</taxon>
        <taxon>Smittium</taxon>
    </lineage>
</organism>
<protein>
    <submittedName>
        <fullName evidence="5">Indoleamine 2,3-dioxygenase 1</fullName>
    </submittedName>
</protein>
<name>A0A1R1YAY1_9FUNG</name>
<feature type="binding site" description="proximal binding residue" evidence="4">
    <location>
        <position position="399"/>
    </location>
    <ligand>
        <name>heme b</name>
        <dbReference type="ChEBI" id="CHEBI:60344"/>
    </ligand>
    <ligandPart>
        <name>Fe</name>
        <dbReference type="ChEBI" id="CHEBI:18248"/>
    </ligandPart>
</feature>
<evidence type="ECO:0000313" key="6">
    <source>
        <dbReference type="Proteomes" id="UP000187429"/>
    </source>
</evidence>
<dbReference type="GO" id="GO:0016702">
    <property type="term" value="F:oxidoreductase activity, acting on single donors with incorporation of molecular oxygen, incorporation of two atoms of oxygen"/>
    <property type="evidence" value="ECO:0007669"/>
    <property type="project" value="UniProtKB-ARBA"/>
</dbReference>
<dbReference type="AlphaFoldDB" id="A0A1R1YAY1"/>
<dbReference type="OrthoDB" id="10262710at2759"/>
<dbReference type="PANTHER" id="PTHR28657">
    <property type="entry name" value="INDOLEAMINE 2,3-DIOXYGENASE"/>
    <property type="match status" value="1"/>
</dbReference>
<proteinExistence type="inferred from homology"/>
<dbReference type="Proteomes" id="UP000187429">
    <property type="component" value="Unassembled WGS sequence"/>
</dbReference>
<gene>
    <name evidence="5" type="ORF">AYI69_g4853</name>
</gene>
<keyword evidence="3 4" id="KW-0408">Iron</keyword>